<dbReference type="AlphaFoldDB" id="A0A8H6LTW6"/>
<dbReference type="EMBL" id="JACGCI010000181">
    <property type="protein sequence ID" value="KAF6742535.1"/>
    <property type="molecule type" value="Genomic_DNA"/>
</dbReference>
<organism evidence="1 2">
    <name type="scientific">Ephemerocybe angulata</name>
    <dbReference type="NCBI Taxonomy" id="980116"/>
    <lineage>
        <taxon>Eukaryota</taxon>
        <taxon>Fungi</taxon>
        <taxon>Dikarya</taxon>
        <taxon>Basidiomycota</taxon>
        <taxon>Agaricomycotina</taxon>
        <taxon>Agaricomycetes</taxon>
        <taxon>Agaricomycetidae</taxon>
        <taxon>Agaricales</taxon>
        <taxon>Agaricineae</taxon>
        <taxon>Psathyrellaceae</taxon>
        <taxon>Ephemerocybe</taxon>
    </lineage>
</organism>
<keyword evidence="2" id="KW-1185">Reference proteome</keyword>
<accession>A0A8H6LTW6</accession>
<evidence type="ECO:0000313" key="2">
    <source>
        <dbReference type="Proteomes" id="UP000521943"/>
    </source>
</evidence>
<gene>
    <name evidence="1" type="ORF">DFP72DRAFT_1081839</name>
</gene>
<reference evidence="1 2" key="1">
    <citation type="submission" date="2020-07" db="EMBL/GenBank/DDBJ databases">
        <title>Comparative genomics of pyrophilous fungi reveals a link between fire events and developmental genes.</title>
        <authorList>
            <consortium name="DOE Joint Genome Institute"/>
            <person name="Steindorff A.S."/>
            <person name="Carver A."/>
            <person name="Calhoun S."/>
            <person name="Stillman K."/>
            <person name="Liu H."/>
            <person name="Lipzen A."/>
            <person name="Pangilinan J."/>
            <person name="Labutti K."/>
            <person name="Bruns T.D."/>
            <person name="Grigoriev I.V."/>
        </authorList>
    </citation>
    <scope>NUCLEOTIDE SEQUENCE [LARGE SCALE GENOMIC DNA]</scope>
    <source>
        <strain evidence="1 2">CBS 144469</strain>
    </source>
</reference>
<protein>
    <submittedName>
        <fullName evidence="1">Uncharacterized protein</fullName>
    </submittedName>
</protein>
<dbReference type="Proteomes" id="UP000521943">
    <property type="component" value="Unassembled WGS sequence"/>
</dbReference>
<sequence length="359" mass="40149">MSDALYVRRIRGLVDQPWCEWCEFYHKPCPAYDVDHDIWDEILRYLGMADLARLQLASAHFGLIVAEKTSRDCESLLSAFGLSDGAVTVDEEFDASGLGIMASLEYHSSIIVGMAPLRILYPQLPMPKRLDIFCSWGNREMAYVLEARGYRRKAVITHKFNIADSMGYRFFGENVQDVILMEKEVQDAGVKEVLLVGCKGHVSPVSLLTESPCTLLMNFITGDGFYSLYPRLTADAVGLFNIPYHEPTLVLPRIPIIETLRAAGFKVYKSVEEGYPNHRCTSWSSCPLAIRSFPSPADFAIEFNLVGGNRRAEATTIGEVFWRLKCGWSCGGLRTRYYSGFHSGTWTGAIVQGLSHGIS</sequence>
<evidence type="ECO:0000313" key="1">
    <source>
        <dbReference type="EMBL" id="KAF6742535.1"/>
    </source>
</evidence>
<proteinExistence type="predicted"/>
<name>A0A8H6LTW6_9AGAR</name>
<comment type="caution">
    <text evidence="1">The sequence shown here is derived from an EMBL/GenBank/DDBJ whole genome shotgun (WGS) entry which is preliminary data.</text>
</comment>
<dbReference type="OrthoDB" id="2938467at2759"/>